<dbReference type="VEuPathDB" id="FungiDB:RhiirFUN_004408"/>
<dbReference type="AlphaFoldDB" id="A0A916DXH6"/>
<dbReference type="PANTHER" id="PTHR46481">
    <property type="entry name" value="ZINC FINGER BED DOMAIN-CONTAINING PROTEIN 4"/>
    <property type="match status" value="1"/>
</dbReference>
<dbReference type="InterPro" id="IPR052035">
    <property type="entry name" value="ZnF_BED_domain_contain"/>
</dbReference>
<evidence type="ECO:0000256" key="2">
    <source>
        <dbReference type="ARBA" id="ARBA00022723"/>
    </source>
</evidence>
<comment type="caution">
    <text evidence="7">The sequence shown here is derived from an EMBL/GenBank/DDBJ whole genome shotgun (WGS) entry which is preliminary data.</text>
</comment>
<proteinExistence type="predicted"/>
<evidence type="ECO:0000256" key="1">
    <source>
        <dbReference type="ARBA" id="ARBA00004123"/>
    </source>
</evidence>
<dbReference type="VEuPathDB" id="FungiDB:RhiirFUN_022792"/>
<dbReference type="Pfam" id="PF04937">
    <property type="entry name" value="DUF659"/>
    <property type="match status" value="1"/>
</dbReference>
<dbReference type="InterPro" id="IPR007021">
    <property type="entry name" value="DUF659"/>
</dbReference>
<keyword evidence="2" id="KW-0479">Metal-binding</keyword>
<keyword evidence="3" id="KW-0863">Zinc-finger</keyword>
<evidence type="ECO:0000313" key="8">
    <source>
        <dbReference type="Proteomes" id="UP000684084"/>
    </source>
</evidence>
<sequence length="228" mass="26481">MPKTRGNFWSEYEVTVDSNGKEKYTCKTCSGTWSKNASCLKEHIEKCKDINVETETSQPQGTKRKRQQTFDEYKFAFTSKDQIILESLLIRAFTQRLSTPKPLFFKATAFKEERHTSENIALGLETTMKDADINKFGAIITDNAPNMKAAWKILNQKYPKKIFLGCWAHGIHLWMKDIISIEWIKEIIEKAKKLSIYFHNHQVILAALRRLQKEKYGKKIVLILPCDT</sequence>
<evidence type="ECO:0000256" key="3">
    <source>
        <dbReference type="ARBA" id="ARBA00022771"/>
    </source>
</evidence>
<accession>A0A916DXH6</accession>
<feature type="domain" description="DUF659" evidence="6">
    <location>
        <begin position="101"/>
        <end position="193"/>
    </location>
</feature>
<dbReference type="GO" id="GO:0005634">
    <property type="term" value="C:nucleus"/>
    <property type="evidence" value="ECO:0007669"/>
    <property type="project" value="UniProtKB-SubCell"/>
</dbReference>
<dbReference type="Proteomes" id="UP000684084">
    <property type="component" value="Unassembled WGS sequence"/>
</dbReference>
<organism evidence="7 8">
    <name type="scientific">Rhizophagus irregularis</name>
    <dbReference type="NCBI Taxonomy" id="588596"/>
    <lineage>
        <taxon>Eukaryota</taxon>
        <taxon>Fungi</taxon>
        <taxon>Fungi incertae sedis</taxon>
        <taxon>Mucoromycota</taxon>
        <taxon>Glomeromycotina</taxon>
        <taxon>Glomeromycetes</taxon>
        <taxon>Glomerales</taxon>
        <taxon>Glomeraceae</taxon>
        <taxon>Rhizophagus</taxon>
    </lineage>
</organism>
<dbReference type="OrthoDB" id="2439304at2759"/>
<dbReference type="GO" id="GO:0008270">
    <property type="term" value="F:zinc ion binding"/>
    <property type="evidence" value="ECO:0007669"/>
    <property type="project" value="UniProtKB-KW"/>
</dbReference>
<dbReference type="PANTHER" id="PTHR46481:SF10">
    <property type="entry name" value="ZINC FINGER BED DOMAIN-CONTAINING PROTEIN 39"/>
    <property type="match status" value="1"/>
</dbReference>
<protein>
    <recommendedName>
        <fullName evidence="6">DUF659 domain-containing protein</fullName>
    </recommendedName>
</protein>
<keyword evidence="5" id="KW-0539">Nucleus</keyword>
<gene>
    <name evidence="7" type="ORF">CHRIB12_LOCUS1450</name>
</gene>
<keyword evidence="4" id="KW-0862">Zinc</keyword>
<reference evidence="7" key="1">
    <citation type="submission" date="2020-05" db="EMBL/GenBank/DDBJ databases">
        <authorList>
            <person name="Rincon C."/>
            <person name="Sanders R I."/>
            <person name="Robbins C."/>
            <person name="Chaturvedi A."/>
        </authorList>
    </citation>
    <scope>NUCLEOTIDE SEQUENCE</scope>
    <source>
        <strain evidence="7">CHB12</strain>
    </source>
</reference>
<evidence type="ECO:0000256" key="5">
    <source>
        <dbReference type="ARBA" id="ARBA00023242"/>
    </source>
</evidence>
<name>A0A916DXH6_9GLOM</name>
<evidence type="ECO:0000256" key="4">
    <source>
        <dbReference type="ARBA" id="ARBA00022833"/>
    </source>
</evidence>
<evidence type="ECO:0000259" key="6">
    <source>
        <dbReference type="Pfam" id="PF04937"/>
    </source>
</evidence>
<evidence type="ECO:0000313" key="7">
    <source>
        <dbReference type="EMBL" id="CAB5309872.1"/>
    </source>
</evidence>
<dbReference type="EMBL" id="CAGKOT010000002">
    <property type="protein sequence ID" value="CAB5309872.1"/>
    <property type="molecule type" value="Genomic_DNA"/>
</dbReference>
<comment type="subcellular location">
    <subcellularLocation>
        <location evidence="1">Nucleus</location>
    </subcellularLocation>
</comment>